<feature type="region of interest" description="Disordered" evidence="1">
    <location>
        <begin position="18"/>
        <end position="39"/>
    </location>
</feature>
<dbReference type="Proteomes" id="UP000654075">
    <property type="component" value="Unassembled WGS sequence"/>
</dbReference>
<name>A0A813FTC9_POLGL</name>
<protein>
    <submittedName>
        <fullName evidence="3">Uncharacterized protein</fullName>
    </submittedName>
</protein>
<feature type="region of interest" description="Disordered" evidence="1">
    <location>
        <begin position="257"/>
        <end position="295"/>
    </location>
</feature>
<sequence>MRDRGTLSSILLETRHQSLQRSLGEREQGGPHEQIRSKPARLRFTRSCEILHSSLEEPLASWKTLEPQMPHWPSTWRRYHLTDGIRVVDQDTVMIEARDTLGKTQKGLLRSSSGTVTYSSSHRLKVELDVEILAQILGEGIPGGAHAWTPSKLQQFFFMRTGRRGSWEHYRVGIVPFMMLFPKTFDLLGPNSENVRLVRKVGTVVLDNIEDALVRLSRSRETDAIEHHLPEDGMREARNISEVRVLPEVRSNRLKVGYYPSKGDPRSATSTVRSLRPFDTSGGSEHFALGSRGVA</sequence>
<comment type="caution">
    <text evidence="3">The sequence shown here is derived from an EMBL/GenBank/DDBJ whole genome shotgun (WGS) entry which is preliminary data.</text>
</comment>
<organism evidence="3 4">
    <name type="scientific">Polarella glacialis</name>
    <name type="common">Dinoflagellate</name>
    <dbReference type="NCBI Taxonomy" id="89957"/>
    <lineage>
        <taxon>Eukaryota</taxon>
        <taxon>Sar</taxon>
        <taxon>Alveolata</taxon>
        <taxon>Dinophyceae</taxon>
        <taxon>Suessiales</taxon>
        <taxon>Suessiaceae</taxon>
        <taxon>Polarella</taxon>
    </lineage>
</organism>
<keyword evidence="4" id="KW-1185">Reference proteome</keyword>
<accession>A0A813FTC9</accession>
<evidence type="ECO:0000313" key="3">
    <source>
        <dbReference type="EMBL" id="CAE8613648.1"/>
    </source>
</evidence>
<evidence type="ECO:0000256" key="1">
    <source>
        <dbReference type="SAM" id="MobiDB-lite"/>
    </source>
</evidence>
<dbReference type="OrthoDB" id="190265at2759"/>
<evidence type="ECO:0000313" key="4">
    <source>
        <dbReference type="Proteomes" id="UP000654075"/>
    </source>
</evidence>
<evidence type="ECO:0000313" key="2">
    <source>
        <dbReference type="EMBL" id="CAE8587153.1"/>
    </source>
</evidence>
<reference evidence="3" key="1">
    <citation type="submission" date="2021-02" db="EMBL/GenBank/DDBJ databases">
        <authorList>
            <person name="Dougan E. K."/>
            <person name="Rhodes N."/>
            <person name="Thang M."/>
            <person name="Chan C."/>
        </authorList>
    </citation>
    <scope>NUCLEOTIDE SEQUENCE</scope>
</reference>
<feature type="compositionally biased region" description="Basic and acidic residues" evidence="1">
    <location>
        <begin position="23"/>
        <end position="36"/>
    </location>
</feature>
<proteinExistence type="predicted"/>
<dbReference type="EMBL" id="CAJNNV010025288">
    <property type="protein sequence ID" value="CAE8613648.1"/>
    <property type="molecule type" value="Genomic_DNA"/>
</dbReference>
<dbReference type="EMBL" id="CAJNNV010002421">
    <property type="protein sequence ID" value="CAE8587153.1"/>
    <property type="molecule type" value="Genomic_DNA"/>
</dbReference>
<dbReference type="AlphaFoldDB" id="A0A813FTC9"/>
<gene>
    <name evidence="3" type="ORF">PGLA1383_LOCUS31403</name>
    <name evidence="2" type="ORF">PGLA1383_LOCUS5995</name>
</gene>